<dbReference type="PROSITE" id="PS50283">
    <property type="entry name" value="NA_SOLUT_SYMP_3"/>
    <property type="match status" value="1"/>
</dbReference>
<evidence type="ECO:0000256" key="11">
    <source>
        <dbReference type="RuleBase" id="RU362091"/>
    </source>
</evidence>
<dbReference type="Pfam" id="PF00474">
    <property type="entry name" value="SSF"/>
    <property type="match status" value="1"/>
</dbReference>
<evidence type="ECO:0008006" key="14">
    <source>
        <dbReference type="Google" id="ProtNLM"/>
    </source>
</evidence>
<keyword evidence="9 12" id="KW-0472">Membrane</keyword>
<keyword evidence="10" id="KW-0739">Sodium transport</keyword>
<keyword evidence="3" id="KW-0813">Transport</keyword>
<comment type="similarity">
    <text evidence="2 11">Belongs to the sodium:solute symporter (SSF) (TC 2.A.21) family.</text>
</comment>
<sequence>MYKDFMEVFYPNVHHSEAKQSRIIKAIILILGIISVLLVFVVERLGQILQLSVTIMGVEYGPMISLFTLGIFFPRVNTKGAITGAIVSFITSCWIIFSAQYYIMVGKLQFPGKITSLDQCQDSNDKHFKSNVSLLFNYTGVGSPVVGDSSVLQIYQLSYNYYIVVGTLVGIVVGLVVSLCTKHPDSAKLNPDLFSTYVHVFLPRKHQQSQLHRGEYMLTPTS</sequence>
<dbReference type="PANTHER" id="PTHR42985:SF21">
    <property type="entry name" value="SODIUM-DEPENDENT MULTIVITAMIN TRANSPORTER-LIKE PROTEIN"/>
    <property type="match status" value="1"/>
</dbReference>
<evidence type="ECO:0000256" key="10">
    <source>
        <dbReference type="ARBA" id="ARBA00023201"/>
    </source>
</evidence>
<protein>
    <recommendedName>
        <fullName evidence="14">Sodium/solute symporter</fullName>
    </recommendedName>
</protein>
<name>A0A1B6I899_9HEMI</name>
<evidence type="ECO:0000256" key="7">
    <source>
        <dbReference type="ARBA" id="ARBA00023053"/>
    </source>
</evidence>
<evidence type="ECO:0000256" key="3">
    <source>
        <dbReference type="ARBA" id="ARBA00022448"/>
    </source>
</evidence>
<proteinExistence type="inferred from homology"/>
<evidence type="ECO:0000256" key="4">
    <source>
        <dbReference type="ARBA" id="ARBA00022475"/>
    </source>
</evidence>
<evidence type="ECO:0000256" key="5">
    <source>
        <dbReference type="ARBA" id="ARBA00022692"/>
    </source>
</evidence>
<keyword evidence="8" id="KW-0406">Ion transport</keyword>
<feature type="transmembrane region" description="Helical" evidence="12">
    <location>
        <begin position="80"/>
        <end position="103"/>
    </location>
</feature>
<keyword evidence="5 12" id="KW-0812">Transmembrane</keyword>
<dbReference type="GO" id="GO:0005886">
    <property type="term" value="C:plasma membrane"/>
    <property type="evidence" value="ECO:0007669"/>
    <property type="project" value="UniProtKB-SubCell"/>
</dbReference>
<dbReference type="GO" id="GO:0015293">
    <property type="term" value="F:symporter activity"/>
    <property type="evidence" value="ECO:0007669"/>
    <property type="project" value="TreeGrafter"/>
</dbReference>
<dbReference type="InterPro" id="IPR038377">
    <property type="entry name" value="Na/Glc_symporter_sf"/>
</dbReference>
<evidence type="ECO:0000313" key="13">
    <source>
        <dbReference type="EMBL" id="JAS83158.1"/>
    </source>
</evidence>
<reference evidence="13" key="1">
    <citation type="submission" date="2015-11" db="EMBL/GenBank/DDBJ databases">
        <title>De novo transcriptome assembly of four potential Pierce s Disease insect vectors from Arizona vineyards.</title>
        <authorList>
            <person name="Tassone E.E."/>
        </authorList>
    </citation>
    <scope>NUCLEOTIDE SEQUENCE</scope>
</reference>
<dbReference type="AlphaFoldDB" id="A0A1B6I899"/>
<keyword evidence="6 12" id="KW-1133">Transmembrane helix</keyword>
<feature type="transmembrane region" description="Helical" evidence="12">
    <location>
        <begin position="48"/>
        <end position="73"/>
    </location>
</feature>
<evidence type="ECO:0000256" key="2">
    <source>
        <dbReference type="ARBA" id="ARBA00006434"/>
    </source>
</evidence>
<feature type="transmembrane region" description="Helical" evidence="12">
    <location>
        <begin position="159"/>
        <end position="180"/>
    </location>
</feature>
<dbReference type="InterPro" id="IPR001734">
    <property type="entry name" value="Na/solute_symporter"/>
</dbReference>
<comment type="subcellular location">
    <subcellularLocation>
        <location evidence="1">Cell membrane</location>
        <topology evidence="1">Multi-pass membrane protein</topology>
    </subcellularLocation>
</comment>
<keyword evidence="4" id="KW-1003">Cell membrane</keyword>
<evidence type="ECO:0000256" key="6">
    <source>
        <dbReference type="ARBA" id="ARBA00022989"/>
    </source>
</evidence>
<evidence type="ECO:0000256" key="1">
    <source>
        <dbReference type="ARBA" id="ARBA00004651"/>
    </source>
</evidence>
<gene>
    <name evidence="13" type="ORF">g.6986</name>
</gene>
<evidence type="ECO:0000256" key="12">
    <source>
        <dbReference type="SAM" id="Phobius"/>
    </source>
</evidence>
<dbReference type="EMBL" id="GECU01024548">
    <property type="protein sequence ID" value="JAS83158.1"/>
    <property type="molecule type" value="Transcribed_RNA"/>
</dbReference>
<dbReference type="InterPro" id="IPR051163">
    <property type="entry name" value="Sodium:Solute_Symporter_SSF"/>
</dbReference>
<dbReference type="Gene3D" id="1.20.1730.10">
    <property type="entry name" value="Sodium/glucose cotransporter"/>
    <property type="match status" value="1"/>
</dbReference>
<dbReference type="PANTHER" id="PTHR42985">
    <property type="entry name" value="SODIUM-COUPLED MONOCARBOXYLATE TRANSPORTER"/>
    <property type="match status" value="1"/>
</dbReference>
<organism evidence="13">
    <name type="scientific">Homalodisca liturata</name>
    <dbReference type="NCBI Taxonomy" id="320908"/>
    <lineage>
        <taxon>Eukaryota</taxon>
        <taxon>Metazoa</taxon>
        <taxon>Ecdysozoa</taxon>
        <taxon>Arthropoda</taxon>
        <taxon>Hexapoda</taxon>
        <taxon>Insecta</taxon>
        <taxon>Pterygota</taxon>
        <taxon>Neoptera</taxon>
        <taxon>Paraneoptera</taxon>
        <taxon>Hemiptera</taxon>
        <taxon>Auchenorrhyncha</taxon>
        <taxon>Membracoidea</taxon>
        <taxon>Cicadellidae</taxon>
        <taxon>Cicadellinae</taxon>
        <taxon>Proconiini</taxon>
        <taxon>Homalodisca</taxon>
    </lineage>
</organism>
<evidence type="ECO:0000256" key="9">
    <source>
        <dbReference type="ARBA" id="ARBA00023136"/>
    </source>
</evidence>
<accession>A0A1B6I899</accession>
<dbReference type="GO" id="GO:0006814">
    <property type="term" value="P:sodium ion transport"/>
    <property type="evidence" value="ECO:0007669"/>
    <property type="project" value="UniProtKB-KW"/>
</dbReference>
<keyword evidence="7" id="KW-0915">Sodium</keyword>
<evidence type="ECO:0000256" key="8">
    <source>
        <dbReference type="ARBA" id="ARBA00023065"/>
    </source>
</evidence>
<feature type="transmembrane region" description="Helical" evidence="12">
    <location>
        <begin position="23"/>
        <end position="42"/>
    </location>
</feature>